<keyword evidence="5 7" id="KW-0472">Membrane</keyword>
<feature type="transmembrane region" description="Helical" evidence="7">
    <location>
        <begin position="787"/>
        <end position="814"/>
    </location>
</feature>
<evidence type="ECO:0000256" key="6">
    <source>
        <dbReference type="ARBA" id="ARBA00038076"/>
    </source>
</evidence>
<gene>
    <name evidence="9" type="ORF">GCM10010365_14470</name>
</gene>
<dbReference type="EMBL" id="BMVW01000002">
    <property type="protein sequence ID" value="GGY97149.1"/>
    <property type="molecule type" value="Genomic_DNA"/>
</dbReference>
<keyword evidence="2" id="KW-1003">Cell membrane</keyword>
<dbReference type="Pfam" id="PF02687">
    <property type="entry name" value="FtsX"/>
    <property type="match status" value="1"/>
</dbReference>
<comment type="similarity">
    <text evidence="6">Belongs to the ABC-4 integral membrane protein family.</text>
</comment>
<proteinExistence type="inferred from homology"/>
<dbReference type="InterPro" id="IPR050250">
    <property type="entry name" value="Macrolide_Exporter_MacB"/>
</dbReference>
<feature type="transmembrane region" description="Helical" evidence="7">
    <location>
        <begin position="497"/>
        <end position="515"/>
    </location>
</feature>
<feature type="transmembrane region" description="Helical" evidence="7">
    <location>
        <begin position="835"/>
        <end position="862"/>
    </location>
</feature>
<keyword evidence="4 7" id="KW-1133">Transmembrane helix</keyword>
<evidence type="ECO:0000313" key="10">
    <source>
        <dbReference type="Proteomes" id="UP000622166"/>
    </source>
</evidence>
<keyword evidence="10" id="KW-1185">Reference proteome</keyword>
<dbReference type="GO" id="GO:0005886">
    <property type="term" value="C:plasma membrane"/>
    <property type="evidence" value="ECO:0007669"/>
    <property type="project" value="UniProtKB-SubCell"/>
</dbReference>
<reference evidence="9" key="1">
    <citation type="journal article" date="2014" name="Int. J. Syst. Evol. Microbiol.">
        <title>Complete genome sequence of Corynebacterium casei LMG S-19264T (=DSM 44701T), isolated from a smear-ripened cheese.</title>
        <authorList>
            <consortium name="US DOE Joint Genome Institute (JGI-PGF)"/>
            <person name="Walter F."/>
            <person name="Albersmeier A."/>
            <person name="Kalinowski J."/>
            <person name="Ruckert C."/>
        </authorList>
    </citation>
    <scope>NUCLEOTIDE SEQUENCE</scope>
    <source>
        <strain evidence="9">JCM 4815</strain>
    </source>
</reference>
<comment type="caution">
    <text evidence="9">The sequence shown here is derived from an EMBL/GenBank/DDBJ whole genome shotgun (WGS) entry which is preliminary data.</text>
</comment>
<name>A0A918PB13_9ACTN</name>
<dbReference type="InterPro" id="IPR003838">
    <property type="entry name" value="ABC3_permease_C"/>
</dbReference>
<sequence length="932" mass="95733">MNTRPRPRRTGRPRPVAPWTRTRLRTAPGASLAFGALVLLTSFLAAAFPRAVEANETRSLREAVTAAEPSRSVLELRLPLPGLVPSSSARENALRPSAVADTYRDVLAAVPAPVRVDRAQSSYGVRTAQPLTGLDHWLPRPEGVPPRFTVAAQAGLAAHATVREGRLPRARAGTTEGTRQIEAAVTTATAGKLRLGVGSVVHVDGATEGRTLALRVTGIVEPRAPEGAYWSAEQLLRTPSIAFTPSRPPLSYWQAGLLVPPAAAPALLGTRGEPEPYWRLAPDPEALTARRLPAFADRIASLESGPGLLRLRDVAGQDAVLTTEMDSILSAHRSQDAAVTPVLTVAATGTAVVAAVTLAMTAGLTAARRGAELALLRARGGSLGGIAGRLLAESAAVALPADAAGLTAAVLLVGEAALAPAIAAAAAVTVFACAALPVRAIVAHRGVRAEHERADLIRTRPGRRRTVAELTLLVPAVASVTALRLRGTTGDGDLLAGAAPVLAALVAALVLARLYPLPLRPLVRWSARLRGAVGFLSLARAGRGSPAGPLSVLVLLVALTTASFGGAVLTGVADARDRAALTATGADTRVSGAGGTTVLPDGVERAVRDVPGVRAVAPVMIDSIDLSAESSAGDRLSPALIAVDPPSYARFLHEQGLGGFPVRIPRAGGERDDDGAVVDAVASPGVAAALGRAPRRTASPAGTFTVRVTEVLTRTPVLPTSASEFLLVDASALPRRATNTLLVSGPDADPEALRKAARTGGGQVEVRLRSEERAAYADPPLQSGAELLFGAAVLASSGFAALALLMSFLTTAPERTALLARLRTMGLTRRQGRRLLLLETLPQTLPAAVGGVLAGWATVWLLGPGLDLTPLAFAAAGSGPVPQVEASLRTDPWSLLVPAAGVVALTAAVAAAQAWWVARAGSITELRAGDAP</sequence>
<evidence type="ECO:0000256" key="1">
    <source>
        <dbReference type="ARBA" id="ARBA00004651"/>
    </source>
</evidence>
<feature type="domain" description="ABC3 transporter permease C-terminal" evidence="8">
    <location>
        <begin position="794"/>
        <end position="915"/>
    </location>
</feature>
<dbReference type="GO" id="GO:0022857">
    <property type="term" value="F:transmembrane transporter activity"/>
    <property type="evidence" value="ECO:0007669"/>
    <property type="project" value="TreeGrafter"/>
</dbReference>
<feature type="transmembrane region" description="Helical" evidence="7">
    <location>
        <begin position="418"/>
        <end position="438"/>
    </location>
</feature>
<feature type="transmembrane region" description="Helical" evidence="7">
    <location>
        <begin position="895"/>
        <end position="918"/>
    </location>
</feature>
<reference evidence="9" key="2">
    <citation type="submission" date="2020-09" db="EMBL/GenBank/DDBJ databases">
        <authorList>
            <person name="Sun Q."/>
            <person name="Ohkuma M."/>
        </authorList>
    </citation>
    <scope>NUCLEOTIDE SEQUENCE</scope>
    <source>
        <strain evidence="9">JCM 4815</strain>
    </source>
</reference>
<dbReference type="AlphaFoldDB" id="A0A918PB13"/>
<evidence type="ECO:0000313" key="9">
    <source>
        <dbReference type="EMBL" id="GGY97149.1"/>
    </source>
</evidence>
<organism evidence="9 10">
    <name type="scientific">Streptomyces poonensis</name>
    <dbReference type="NCBI Taxonomy" id="68255"/>
    <lineage>
        <taxon>Bacteria</taxon>
        <taxon>Bacillati</taxon>
        <taxon>Actinomycetota</taxon>
        <taxon>Actinomycetes</taxon>
        <taxon>Kitasatosporales</taxon>
        <taxon>Streptomycetaceae</taxon>
        <taxon>Streptomyces</taxon>
    </lineage>
</organism>
<feature type="transmembrane region" description="Helical" evidence="7">
    <location>
        <begin position="342"/>
        <end position="367"/>
    </location>
</feature>
<feature type="transmembrane region" description="Helical" evidence="7">
    <location>
        <begin position="550"/>
        <end position="573"/>
    </location>
</feature>
<comment type="subcellular location">
    <subcellularLocation>
        <location evidence="1">Cell membrane</location>
        <topology evidence="1">Multi-pass membrane protein</topology>
    </subcellularLocation>
</comment>
<protein>
    <submittedName>
        <fullName evidence="9">Membrane protein</fullName>
    </submittedName>
</protein>
<evidence type="ECO:0000256" key="5">
    <source>
        <dbReference type="ARBA" id="ARBA00023136"/>
    </source>
</evidence>
<evidence type="ECO:0000256" key="7">
    <source>
        <dbReference type="SAM" id="Phobius"/>
    </source>
</evidence>
<evidence type="ECO:0000256" key="3">
    <source>
        <dbReference type="ARBA" id="ARBA00022692"/>
    </source>
</evidence>
<evidence type="ECO:0000259" key="8">
    <source>
        <dbReference type="Pfam" id="PF02687"/>
    </source>
</evidence>
<dbReference type="Proteomes" id="UP000622166">
    <property type="component" value="Unassembled WGS sequence"/>
</dbReference>
<dbReference type="RefSeq" id="WP_189856529.1">
    <property type="nucleotide sequence ID" value="NZ_BMVW01000002.1"/>
</dbReference>
<feature type="transmembrane region" description="Helical" evidence="7">
    <location>
        <begin position="388"/>
        <end position="412"/>
    </location>
</feature>
<accession>A0A918PB13</accession>
<evidence type="ECO:0000256" key="2">
    <source>
        <dbReference type="ARBA" id="ARBA00022475"/>
    </source>
</evidence>
<evidence type="ECO:0000256" key="4">
    <source>
        <dbReference type="ARBA" id="ARBA00022989"/>
    </source>
</evidence>
<dbReference type="PANTHER" id="PTHR30572:SF4">
    <property type="entry name" value="ABC TRANSPORTER PERMEASE YTRF"/>
    <property type="match status" value="1"/>
</dbReference>
<keyword evidence="3 7" id="KW-0812">Transmembrane</keyword>
<dbReference type="PANTHER" id="PTHR30572">
    <property type="entry name" value="MEMBRANE COMPONENT OF TRANSPORTER-RELATED"/>
    <property type="match status" value="1"/>
</dbReference>
<feature type="transmembrane region" description="Helical" evidence="7">
    <location>
        <begin position="467"/>
        <end position="485"/>
    </location>
</feature>